<gene>
    <name evidence="1" type="ORF">LS65_002540</name>
</gene>
<name>A0A4U8TQA5_9HELI</name>
<accession>A0A4U8TQA5</accession>
<comment type="caution">
    <text evidence="1">The sequence shown here is derived from an EMBL/GenBank/DDBJ whole genome shotgun (WGS) entry which is preliminary data.</text>
</comment>
<keyword evidence="2" id="KW-1185">Reference proteome</keyword>
<dbReference type="EMBL" id="JRMQ02000002">
    <property type="protein sequence ID" value="TLE02821.1"/>
    <property type="molecule type" value="Genomic_DNA"/>
</dbReference>
<dbReference type="Gene3D" id="3.40.50.150">
    <property type="entry name" value="Vaccinia Virus protein VP39"/>
    <property type="match status" value="1"/>
</dbReference>
<dbReference type="RefSeq" id="WP_084707976.1">
    <property type="nucleotide sequence ID" value="NZ_CAJUDB010000001.1"/>
</dbReference>
<evidence type="ECO:0000313" key="2">
    <source>
        <dbReference type="Proteomes" id="UP000029707"/>
    </source>
</evidence>
<evidence type="ECO:0008006" key="3">
    <source>
        <dbReference type="Google" id="ProtNLM"/>
    </source>
</evidence>
<dbReference type="InterPro" id="IPR029063">
    <property type="entry name" value="SAM-dependent_MTases_sf"/>
</dbReference>
<proteinExistence type="predicted"/>
<reference evidence="1 2" key="1">
    <citation type="journal article" date="2014" name="Genome Announc.">
        <title>Draft genome sequences of eight enterohepatic helicobacter species isolated from both laboratory and wild rodents.</title>
        <authorList>
            <person name="Sheh A."/>
            <person name="Shen Z."/>
            <person name="Fox J.G."/>
        </authorList>
    </citation>
    <scope>NUCLEOTIDE SEQUENCE [LARGE SCALE GENOMIC DNA]</scope>
    <source>
        <strain evidence="1 2">MIT 01-6451</strain>
    </source>
</reference>
<organism evidence="1 2">
    <name type="scientific">Helicobacter japonicus</name>
    <dbReference type="NCBI Taxonomy" id="425400"/>
    <lineage>
        <taxon>Bacteria</taxon>
        <taxon>Pseudomonadati</taxon>
        <taxon>Campylobacterota</taxon>
        <taxon>Epsilonproteobacteria</taxon>
        <taxon>Campylobacterales</taxon>
        <taxon>Helicobacteraceae</taxon>
        <taxon>Helicobacter</taxon>
    </lineage>
</organism>
<protein>
    <recommendedName>
        <fullName evidence="3">Class I SAM-dependent methyltransferase</fullName>
    </recommendedName>
</protein>
<dbReference type="Proteomes" id="UP000029707">
    <property type="component" value="Unassembled WGS sequence"/>
</dbReference>
<dbReference type="OrthoDB" id="5430802at2"/>
<evidence type="ECO:0000313" key="1">
    <source>
        <dbReference type="EMBL" id="TLE02821.1"/>
    </source>
</evidence>
<dbReference type="AlphaFoldDB" id="A0A4U8TQA5"/>
<sequence>MALLHAQVRIVSVESDKNWIAYLKSWKVIDEATKVKRLEFIWVDIGRTGEWGVPLEMEKKSLFPHYSAQVFEKYTDFDVVFIDGRFRVACFLQTLLHCPKHTKILIHDFNNRPFYHKILEFVEFVDTCDTLAEFKIKDNIDKQRLLALYEEYKYIWE</sequence>